<keyword evidence="3" id="KW-0547">Nucleotide-binding</keyword>
<comment type="similarity">
    <text evidence="1">Belongs to the four-carbon acid sugar kinase family.</text>
</comment>
<evidence type="ECO:0000256" key="1">
    <source>
        <dbReference type="ARBA" id="ARBA00005715"/>
    </source>
</evidence>
<evidence type="ECO:0000256" key="5">
    <source>
        <dbReference type="ARBA" id="ARBA00022840"/>
    </source>
</evidence>
<feature type="domain" description="Four-carbon acid sugar kinase N-terminal" evidence="7">
    <location>
        <begin position="25"/>
        <end position="258"/>
    </location>
</feature>
<feature type="domain" description="Four-carbon acid sugar kinase nucleotide binding" evidence="8">
    <location>
        <begin position="284"/>
        <end position="451"/>
    </location>
</feature>
<dbReference type="InterPro" id="IPR042213">
    <property type="entry name" value="NBD_C_sf"/>
</dbReference>
<dbReference type="SUPFAM" id="SSF142764">
    <property type="entry name" value="YgbK-like"/>
    <property type="match status" value="1"/>
</dbReference>
<reference evidence="9 10" key="1">
    <citation type="journal article" date="2015" name="Appl. Microbiol. Biotechnol.">
        <title>The consequence of an additional NADH dehydrogenase paralog on the growth of Gluconobacter oxydans DSM3504.</title>
        <authorList>
            <person name="Kostner D."/>
            <person name="Luchterhand B."/>
            <person name="Junker A."/>
            <person name="Volland S."/>
            <person name="Daniel R."/>
            <person name="Buchs J."/>
            <person name="Liebl W."/>
            <person name="Ehrenreich A."/>
        </authorList>
    </citation>
    <scope>NUCLEOTIDE SEQUENCE [LARGE SCALE GENOMIC DNA]</scope>
    <source>
        <strain evidence="9">DSM 3504</strain>
    </source>
</reference>
<proteinExistence type="inferred from homology"/>
<keyword evidence="5" id="KW-0067">ATP-binding</keyword>
<gene>
    <name evidence="9" type="ORF">GLS_c05860</name>
</gene>
<dbReference type="KEGG" id="goy:GLS_c05860"/>
<evidence type="ECO:0000313" key="10">
    <source>
        <dbReference type="Proteomes" id="UP000031656"/>
    </source>
</evidence>
<dbReference type="InterPro" id="IPR010737">
    <property type="entry name" value="4-carb_acid_sugar_kinase_N"/>
</dbReference>
<evidence type="ECO:0000256" key="4">
    <source>
        <dbReference type="ARBA" id="ARBA00022777"/>
    </source>
</evidence>
<dbReference type="Proteomes" id="UP000031656">
    <property type="component" value="Chromosome"/>
</dbReference>
<keyword evidence="6" id="KW-0119">Carbohydrate metabolism</keyword>
<evidence type="ECO:0000256" key="3">
    <source>
        <dbReference type="ARBA" id="ARBA00022741"/>
    </source>
</evidence>
<dbReference type="GO" id="GO:0016301">
    <property type="term" value="F:kinase activity"/>
    <property type="evidence" value="ECO:0007669"/>
    <property type="project" value="UniProtKB-KW"/>
</dbReference>
<protein>
    <recommendedName>
        <fullName evidence="11">Hrp-dependent type III effector protein</fullName>
    </recommendedName>
</protein>
<evidence type="ECO:0000259" key="7">
    <source>
        <dbReference type="Pfam" id="PF07005"/>
    </source>
</evidence>
<dbReference type="InterPro" id="IPR031475">
    <property type="entry name" value="NBD_C"/>
</dbReference>
<dbReference type="Gene3D" id="3.40.980.20">
    <property type="entry name" value="Four-carbon acid sugar kinase, nucleotide binding domain"/>
    <property type="match status" value="1"/>
</dbReference>
<dbReference type="Pfam" id="PF17042">
    <property type="entry name" value="NBD_C"/>
    <property type="match status" value="1"/>
</dbReference>
<dbReference type="Pfam" id="PF07005">
    <property type="entry name" value="SBD_N"/>
    <property type="match status" value="1"/>
</dbReference>
<dbReference type="AlphaFoldDB" id="A0A067Z116"/>
<dbReference type="EMBL" id="CP004373">
    <property type="protein sequence ID" value="AHK70501.1"/>
    <property type="molecule type" value="Genomic_DNA"/>
</dbReference>
<dbReference type="GO" id="GO:0005524">
    <property type="term" value="F:ATP binding"/>
    <property type="evidence" value="ECO:0007669"/>
    <property type="project" value="UniProtKB-KW"/>
</dbReference>
<evidence type="ECO:0000256" key="2">
    <source>
        <dbReference type="ARBA" id="ARBA00022679"/>
    </source>
</evidence>
<organism evidence="9 10">
    <name type="scientific">Gluconobacter oxydans DSM 3504</name>
    <dbReference type="NCBI Taxonomy" id="1288313"/>
    <lineage>
        <taxon>Bacteria</taxon>
        <taxon>Pseudomonadati</taxon>
        <taxon>Pseudomonadota</taxon>
        <taxon>Alphaproteobacteria</taxon>
        <taxon>Acetobacterales</taxon>
        <taxon>Acetobacteraceae</taxon>
        <taxon>Gluconobacter</taxon>
    </lineage>
</organism>
<evidence type="ECO:0008006" key="11">
    <source>
        <dbReference type="Google" id="ProtNLM"/>
    </source>
</evidence>
<sequence>MPWRHSGNSTLHSANDRKMVMKLMIAYYGDDLTGSTDVMEALSLVGVPTVLFIDPPTEKQRAVFADVRAIGLAGTSRSETPEWMRVHLRAAFQWLHSLDAEITHYKVCSTFDSSPEVGNIGTALDIGREIFGHAPVPIVVGAPQLRRYTAFGHLFAAFQDRTYRIDRHPVMARHPVTPMADSDLIAHLSKQTAARIVLVDFPTSHSDAAVDRIAADAEALLFDVLDTASQTAVGRQLVRLQHNGSRFVIGSSGVEYALAHAWNVHNCDLHALSFEAPGAVEKIAVVSGSVSPTTARQIEHAVSQGFVRLSLDPRAFLDHGARDTLIDVTQAALDALDKGQSVIVHTALGPDTDLGAELAASAMDGRHAIGRGLGQLLAQLVRQAGLRRAIIAGGDTSSHALKEMGIYALTLCLPIPQTPGSPLCTAHSDDPDLDGLQIALKGGQVGNDAYFSNILHGLA</sequence>
<dbReference type="HOGENOM" id="CLU_029424_1_1_5"/>
<accession>A0A067Z116</accession>
<name>A0A067Z116_GLUOY</name>
<evidence type="ECO:0000256" key="6">
    <source>
        <dbReference type="ARBA" id="ARBA00023277"/>
    </source>
</evidence>
<evidence type="ECO:0000259" key="8">
    <source>
        <dbReference type="Pfam" id="PF17042"/>
    </source>
</evidence>
<dbReference type="InterPro" id="IPR037051">
    <property type="entry name" value="4-carb_acid_sugar_kinase_N_sf"/>
</dbReference>
<evidence type="ECO:0000313" key="9">
    <source>
        <dbReference type="EMBL" id="AHK70501.1"/>
    </source>
</evidence>
<keyword evidence="2" id="KW-0808">Transferase</keyword>
<keyword evidence="4" id="KW-0418">Kinase</keyword>
<dbReference type="Gene3D" id="3.40.50.10840">
    <property type="entry name" value="Putative sugar-binding, N-terminal domain"/>
    <property type="match status" value="1"/>
</dbReference>